<evidence type="ECO:0000313" key="2">
    <source>
        <dbReference type="EMBL" id="TNN45477.1"/>
    </source>
</evidence>
<reference evidence="2 3" key="1">
    <citation type="submission" date="2019-03" db="EMBL/GenBank/DDBJ databases">
        <title>First draft genome of Liparis tanakae, snailfish: a comprehensive survey of snailfish specific genes.</title>
        <authorList>
            <person name="Kim W."/>
            <person name="Song I."/>
            <person name="Jeong J.-H."/>
            <person name="Kim D."/>
            <person name="Kim S."/>
            <person name="Ryu S."/>
            <person name="Song J.Y."/>
            <person name="Lee S.K."/>
        </authorList>
    </citation>
    <scope>NUCLEOTIDE SEQUENCE [LARGE SCALE GENOMIC DNA]</scope>
    <source>
        <tissue evidence="2">Muscle</tissue>
    </source>
</reference>
<protein>
    <submittedName>
        <fullName evidence="2">Uncharacterized protein</fullName>
    </submittedName>
</protein>
<feature type="region of interest" description="Disordered" evidence="1">
    <location>
        <begin position="68"/>
        <end position="102"/>
    </location>
</feature>
<sequence>MKTFSPSSWRTFPEPHESLLLLVRLGGTEPRVMAGWLKEVLQADVWMHACAFDADGVRMSTPRQDFPLEDSGTQCEAEQGAPPWDKYRSPSAASPTAFFQSTPPDLKQTCGAVCGRRGRHVERHLQDLTTILESCSTRGVRPMKYMMVSGSRSWGTQQGEAEASGFSLLYRGRI</sequence>
<comment type="caution">
    <text evidence="2">The sequence shown here is derived from an EMBL/GenBank/DDBJ whole genome shotgun (WGS) entry which is preliminary data.</text>
</comment>
<organism evidence="2 3">
    <name type="scientific">Liparis tanakae</name>
    <name type="common">Tanaka's snailfish</name>
    <dbReference type="NCBI Taxonomy" id="230148"/>
    <lineage>
        <taxon>Eukaryota</taxon>
        <taxon>Metazoa</taxon>
        <taxon>Chordata</taxon>
        <taxon>Craniata</taxon>
        <taxon>Vertebrata</taxon>
        <taxon>Euteleostomi</taxon>
        <taxon>Actinopterygii</taxon>
        <taxon>Neopterygii</taxon>
        <taxon>Teleostei</taxon>
        <taxon>Neoteleostei</taxon>
        <taxon>Acanthomorphata</taxon>
        <taxon>Eupercaria</taxon>
        <taxon>Perciformes</taxon>
        <taxon>Cottioidei</taxon>
        <taxon>Cottales</taxon>
        <taxon>Liparidae</taxon>
        <taxon>Liparis</taxon>
    </lineage>
</organism>
<evidence type="ECO:0000313" key="3">
    <source>
        <dbReference type="Proteomes" id="UP000314294"/>
    </source>
</evidence>
<dbReference type="EMBL" id="SRLO01000845">
    <property type="protein sequence ID" value="TNN45477.1"/>
    <property type="molecule type" value="Genomic_DNA"/>
</dbReference>
<name>A0A4Z2FW70_9TELE</name>
<dbReference type="Proteomes" id="UP000314294">
    <property type="component" value="Unassembled WGS sequence"/>
</dbReference>
<keyword evidence="3" id="KW-1185">Reference proteome</keyword>
<evidence type="ECO:0000256" key="1">
    <source>
        <dbReference type="SAM" id="MobiDB-lite"/>
    </source>
</evidence>
<feature type="compositionally biased region" description="Polar residues" evidence="1">
    <location>
        <begin position="91"/>
        <end position="102"/>
    </location>
</feature>
<accession>A0A4Z2FW70</accession>
<gene>
    <name evidence="2" type="ORF">EYF80_044336</name>
</gene>
<proteinExistence type="predicted"/>
<dbReference type="AlphaFoldDB" id="A0A4Z2FW70"/>